<name>A0ACB8DI30_DERSI</name>
<proteinExistence type="predicted"/>
<sequence>MTSATEDARSRWRSQHRWSDAAAAREGAAPFHEQVQVPSWDSEVFSGRGRAPHVAPVWETWLSSDGPTAEEDTASSGSSASACRHYSRHDADSDSTPSFDTHTFSAEGRAPSPAGAPSNLRLVALTALAALLVCAVVATNAKVNRIVLASLDTESPDETRQLPPGRLSRVRLCVLADYFNVENMVGLITRTALLFNHRRNLLTGSLRPLSPGFQSVYCRVRHTVTSCGRASHEMTTQVPTVIASDPEQSNADAYTAAGEGTGAPGITRSRIPDASTFDLGDSGDVGRTAEETPGRSYRRTNKPDCQAVVYTYCPVARREFHYRASVNACWPPRLTPWCSCVLAGSTGSPRAANCEHSCVFGYRPKDACFDTPLQDVSETAWYFEGGRCHLWGFPAGACPSNDSAVFSTAAELRFPFFAHFSVAEGRMRCLRTSAVLDVGHRCLAGDNRFASLADCAEACARTTTR</sequence>
<keyword evidence="2" id="KW-1185">Reference proteome</keyword>
<dbReference type="Proteomes" id="UP000821865">
    <property type="component" value="Chromosome 11"/>
</dbReference>
<comment type="caution">
    <text evidence="1">The sequence shown here is derived from an EMBL/GenBank/DDBJ whole genome shotgun (WGS) entry which is preliminary data.</text>
</comment>
<evidence type="ECO:0000313" key="1">
    <source>
        <dbReference type="EMBL" id="KAH7970219.1"/>
    </source>
</evidence>
<gene>
    <name evidence="1" type="ORF">HPB49_001189</name>
</gene>
<accession>A0ACB8DI30</accession>
<evidence type="ECO:0000313" key="2">
    <source>
        <dbReference type="Proteomes" id="UP000821865"/>
    </source>
</evidence>
<organism evidence="1 2">
    <name type="scientific">Dermacentor silvarum</name>
    <name type="common">Tick</name>
    <dbReference type="NCBI Taxonomy" id="543639"/>
    <lineage>
        <taxon>Eukaryota</taxon>
        <taxon>Metazoa</taxon>
        <taxon>Ecdysozoa</taxon>
        <taxon>Arthropoda</taxon>
        <taxon>Chelicerata</taxon>
        <taxon>Arachnida</taxon>
        <taxon>Acari</taxon>
        <taxon>Parasitiformes</taxon>
        <taxon>Ixodida</taxon>
        <taxon>Ixodoidea</taxon>
        <taxon>Ixodidae</taxon>
        <taxon>Rhipicephalinae</taxon>
        <taxon>Dermacentor</taxon>
    </lineage>
</organism>
<protein>
    <submittedName>
        <fullName evidence="1">Uncharacterized protein</fullName>
    </submittedName>
</protein>
<dbReference type="EMBL" id="CM023480">
    <property type="protein sequence ID" value="KAH7970219.1"/>
    <property type="molecule type" value="Genomic_DNA"/>
</dbReference>
<reference evidence="1" key="1">
    <citation type="submission" date="2020-05" db="EMBL/GenBank/DDBJ databases">
        <title>Large-scale comparative analyses of tick genomes elucidate their genetic diversity and vector capacities.</title>
        <authorList>
            <person name="Jia N."/>
            <person name="Wang J."/>
            <person name="Shi W."/>
            <person name="Du L."/>
            <person name="Sun Y."/>
            <person name="Zhan W."/>
            <person name="Jiang J."/>
            <person name="Wang Q."/>
            <person name="Zhang B."/>
            <person name="Ji P."/>
            <person name="Sakyi L.B."/>
            <person name="Cui X."/>
            <person name="Yuan T."/>
            <person name="Jiang B."/>
            <person name="Yang W."/>
            <person name="Lam T.T.-Y."/>
            <person name="Chang Q."/>
            <person name="Ding S."/>
            <person name="Wang X."/>
            <person name="Zhu J."/>
            <person name="Ruan X."/>
            <person name="Zhao L."/>
            <person name="Wei J."/>
            <person name="Que T."/>
            <person name="Du C."/>
            <person name="Cheng J."/>
            <person name="Dai P."/>
            <person name="Han X."/>
            <person name="Huang E."/>
            <person name="Gao Y."/>
            <person name="Liu J."/>
            <person name="Shao H."/>
            <person name="Ye R."/>
            <person name="Li L."/>
            <person name="Wei W."/>
            <person name="Wang X."/>
            <person name="Wang C."/>
            <person name="Yang T."/>
            <person name="Huo Q."/>
            <person name="Li W."/>
            <person name="Guo W."/>
            <person name="Chen H."/>
            <person name="Zhou L."/>
            <person name="Ni X."/>
            <person name="Tian J."/>
            <person name="Zhou Y."/>
            <person name="Sheng Y."/>
            <person name="Liu T."/>
            <person name="Pan Y."/>
            <person name="Xia L."/>
            <person name="Li J."/>
            <person name="Zhao F."/>
            <person name="Cao W."/>
        </authorList>
    </citation>
    <scope>NUCLEOTIDE SEQUENCE</scope>
    <source>
        <strain evidence="1">Dsil-2018</strain>
    </source>
</reference>